<keyword evidence="1" id="KW-0677">Repeat</keyword>
<dbReference type="InterPro" id="IPR011047">
    <property type="entry name" value="Quinoprotein_ADH-like_sf"/>
</dbReference>
<evidence type="ECO:0000259" key="4">
    <source>
        <dbReference type="Pfam" id="PF24883"/>
    </source>
</evidence>
<dbReference type="SMART" id="SM00320">
    <property type="entry name" value="WD40"/>
    <property type="match status" value="8"/>
</dbReference>
<dbReference type="CDD" id="cd00200">
    <property type="entry name" value="WD40"/>
    <property type="match status" value="1"/>
</dbReference>
<keyword evidence="6" id="KW-1185">Reference proteome</keyword>
<feature type="repeat" description="WD" evidence="2">
    <location>
        <begin position="925"/>
        <end position="965"/>
    </location>
</feature>
<dbReference type="Pfam" id="PF12894">
    <property type="entry name" value="ANAPC4_WD40"/>
    <property type="match status" value="1"/>
</dbReference>
<evidence type="ECO:0000313" key="5">
    <source>
        <dbReference type="EMBL" id="KID84565.1"/>
    </source>
</evidence>
<dbReference type="PANTHER" id="PTHR19879:SF9">
    <property type="entry name" value="TRANSCRIPTION INITIATION FACTOR TFIID SUBUNIT 5"/>
    <property type="match status" value="1"/>
</dbReference>
<feature type="domain" description="Nephrocystin 3-like N-terminal" evidence="4">
    <location>
        <begin position="70"/>
        <end position="231"/>
    </location>
</feature>
<dbReference type="Pfam" id="PF00400">
    <property type="entry name" value="WD40"/>
    <property type="match status" value="4"/>
</dbReference>
<feature type="domain" description="Anaphase-promoting complex subunit 4-like WD40" evidence="3">
    <location>
        <begin position="1062"/>
        <end position="1146"/>
    </location>
</feature>
<dbReference type="EMBL" id="AZNH01000040">
    <property type="protein sequence ID" value="KID84565.1"/>
    <property type="molecule type" value="Genomic_DNA"/>
</dbReference>
<dbReference type="SUPFAM" id="SSF52540">
    <property type="entry name" value="P-loop containing nucleoside triphosphate hydrolases"/>
    <property type="match status" value="1"/>
</dbReference>
<dbReference type="HOGENOM" id="CLU_000288_6_16_1"/>
<dbReference type="InterPro" id="IPR027417">
    <property type="entry name" value="P-loop_NTPase"/>
</dbReference>
<gene>
    <name evidence="5" type="ORF">MGU_08229</name>
</gene>
<comment type="caution">
    <text evidence="5">The sequence shown here is derived from an EMBL/GenBank/DDBJ whole genome shotgun (WGS) entry which is preliminary data.</text>
</comment>
<dbReference type="SUPFAM" id="SSF50978">
    <property type="entry name" value="WD40 repeat-like"/>
    <property type="match status" value="1"/>
</dbReference>
<dbReference type="InterPro" id="IPR024977">
    <property type="entry name" value="Apc4-like_WD40_dom"/>
</dbReference>
<feature type="repeat" description="WD" evidence="2">
    <location>
        <begin position="806"/>
        <end position="840"/>
    </location>
</feature>
<dbReference type="Pfam" id="PF24883">
    <property type="entry name" value="NPHP3_N"/>
    <property type="match status" value="1"/>
</dbReference>
<dbReference type="InterPro" id="IPR001680">
    <property type="entry name" value="WD40_rpt"/>
</dbReference>
<evidence type="ECO:0000259" key="3">
    <source>
        <dbReference type="Pfam" id="PF12894"/>
    </source>
</evidence>
<dbReference type="PANTHER" id="PTHR19879">
    <property type="entry name" value="TRANSCRIPTION INITIATION FACTOR TFIID"/>
    <property type="match status" value="1"/>
</dbReference>
<protein>
    <submittedName>
        <fullName evidence="5">WD40/YVTN repeat-like-containing domain protein</fullName>
    </submittedName>
</protein>
<accession>A0A0B4GCG5</accession>
<dbReference type="SUPFAM" id="SSF50998">
    <property type="entry name" value="Quinoprotein alcohol dehydrogenase-like"/>
    <property type="match status" value="1"/>
</dbReference>
<sequence>MSKWPCKENDTRFYKNETLPNIHQREDVHESNQKQLLDRLPVVEDAAFDSHAEEHNSTCLKDTRVDVLQNIDTWAISSGTQQIFWLCGMAGTGKSTVSRTIARLFAEKGILGASFFFKRGEGDRGNSSKVITAIAAQVAARYPAISPQVAKALENDSKIVHKALRQQFQELILKPLQANSQHVGKNSDPIVIVIDALDECDSADDIELLIFLFSRTEGLQSVRLKTFVTSRPELPTRQTFSQMFGEYNDLVLHKIPQPVVENDISLFLYHKIKEIRDKYNASVSNHRCLATDWPGQSTIRTLIKMAVPLFIFAATVCRFLNDRRCGNPDKQLKEILRFETRSQESQLDATYLPVLDQLQNGLSKEQRKNMLEQFRLIVGSIINLASPLSISSLSALLDVPRADINDKLDLLHSVLSIPSSQDTPVRLLHLSFRDFLLDPDKQNRNDFWVNEKQAHGVIAKNCLRVMDFLRQDICDIKDIGTHQSTISRRRIDDCLASEVQYACQYWVHHTQEAGTFAPDSGIVYRFLTQHFLHWLEALSLLGKASGSIDSLKGLKSVLKATLLDDGLRFLLANIECIRSTPLQLYSSLIVFAPQKSKVRALFENEIPGWISLKPKTDGDWTPCLQTLEGVNTAVFSHDSTLVASLVRRATILVRRVKTSECVQVWNTKVGNDWLDGLISFSHDGELILTVHLSGTVRAWRTLRFGPGRLERAFFSHDSLLLVTVHMKTIQIWRIDRGECIQKVNVHDLGSWQSDSTFIGPVTLSHDARLFACPGERRGEINIWCAKTWKLRRVLVGHVDEKTEHKMNSLAFSHDSTRLASGSDDGGIQLWSVDTGECMRILNPYRGSVSLVAFSHDSTMILSINNVAMLRIWHTNLSERLQVLEHHRGEVNGLILSPDSRLVVTKTEMDRNILVWSTENGESHALKGHQGYISSAVFSHDSTLLASASDNGTRIWRVTTGECIHTLQGGASSLCFSHDSKLLASVSSGQTIRIWHTDEGQCMHTLQGSQTGRFILGFARLVFSNDSTLLLSSTFESVLSWRVDTGKLKDVLETGGAWPTIALSHDSQLVAIAKEQPGDAIIIRRLNTGKCVHSFPTSDGNIDDLIFSHDSRLLAAMSSGGTARIWHMDTGECVQYFHVGRYTRMLSFGKDSRQLITSRGAFMLQGIPPMRRGLLDSVECSIRAQETPYSVGEDGSWVELNGQKLLWLPVDYRPTRWAVSKSTIVLGCKSGKVFIIRTIAKLGFRSGSTIMACGEYTITWQGKAAASLAQILHLLPPLGSDFVNAHHVEATGSQEVYQSLYKAALAPYKGLRRTRAPVVVAE</sequence>
<organism evidence="5 6">
    <name type="scientific">Metarhizium guizhouense (strain ARSEF 977)</name>
    <dbReference type="NCBI Taxonomy" id="1276136"/>
    <lineage>
        <taxon>Eukaryota</taxon>
        <taxon>Fungi</taxon>
        <taxon>Dikarya</taxon>
        <taxon>Ascomycota</taxon>
        <taxon>Pezizomycotina</taxon>
        <taxon>Sordariomycetes</taxon>
        <taxon>Hypocreomycetidae</taxon>
        <taxon>Hypocreales</taxon>
        <taxon>Clavicipitaceae</taxon>
        <taxon>Metarhizium</taxon>
    </lineage>
</organism>
<evidence type="ECO:0000313" key="6">
    <source>
        <dbReference type="Proteomes" id="UP000031192"/>
    </source>
</evidence>
<dbReference type="InterPro" id="IPR015943">
    <property type="entry name" value="WD40/YVTN_repeat-like_dom_sf"/>
</dbReference>
<reference evidence="5 6" key="1">
    <citation type="journal article" date="2014" name="Proc. Natl. Acad. Sci. U.S.A.">
        <title>Trajectory and genomic determinants of fungal-pathogen speciation and host adaptation.</title>
        <authorList>
            <person name="Hu X."/>
            <person name="Xiao G."/>
            <person name="Zheng P."/>
            <person name="Shang Y."/>
            <person name="Su Y."/>
            <person name="Zhang X."/>
            <person name="Liu X."/>
            <person name="Zhan S."/>
            <person name="St Leger R.J."/>
            <person name="Wang C."/>
        </authorList>
    </citation>
    <scope>NUCLEOTIDE SEQUENCE [LARGE SCALE GENOMIC DNA]</scope>
    <source>
        <strain evidence="5 6">ARSEF 977</strain>
    </source>
</reference>
<dbReference type="Gene3D" id="2.130.10.10">
    <property type="entry name" value="YVTN repeat-like/Quinoprotein amine dehydrogenase"/>
    <property type="match status" value="3"/>
</dbReference>
<dbReference type="Proteomes" id="UP000031192">
    <property type="component" value="Unassembled WGS sequence"/>
</dbReference>
<evidence type="ECO:0000256" key="1">
    <source>
        <dbReference type="ARBA" id="ARBA00022737"/>
    </source>
</evidence>
<feature type="repeat" description="WD" evidence="2">
    <location>
        <begin position="963"/>
        <end position="1004"/>
    </location>
</feature>
<dbReference type="PROSITE" id="PS50082">
    <property type="entry name" value="WD_REPEATS_2"/>
    <property type="match status" value="4"/>
</dbReference>
<name>A0A0B4GCG5_METGA</name>
<dbReference type="Gene3D" id="3.40.50.300">
    <property type="entry name" value="P-loop containing nucleotide triphosphate hydrolases"/>
    <property type="match status" value="1"/>
</dbReference>
<evidence type="ECO:0000256" key="2">
    <source>
        <dbReference type="PROSITE-ProRule" id="PRU00221"/>
    </source>
</evidence>
<proteinExistence type="predicted"/>
<feature type="repeat" description="WD" evidence="2">
    <location>
        <begin position="1094"/>
        <end position="1135"/>
    </location>
</feature>
<dbReference type="InterPro" id="IPR056884">
    <property type="entry name" value="NPHP3-like_N"/>
</dbReference>
<dbReference type="PROSITE" id="PS50294">
    <property type="entry name" value="WD_REPEATS_REGION"/>
    <property type="match status" value="2"/>
</dbReference>
<dbReference type="InterPro" id="IPR036322">
    <property type="entry name" value="WD40_repeat_dom_sf"/>
</dbReference>
<keyword evidence="2" id="KW-0853">WD repeat</keyword>